<comment type="subcellular location">
    <subcellularLocation>
        <location evidence="1">Cell inner membrane</location>
    </subcellularLocation>
</comment>
<keyword evidence="9" id="KW-0472">Membrane</keyword>
<evidence type="ECO:0000256" key="6">
    <source>
        <dbReference type="ARBA" id="ARBA00022519"/>
    </source>
</evidence>
<dbReference type="OrthoDB" id="6706905at2"/>
<evidence type="ECO:0000256" key="10">
    <source>
        <dbReference type="ARBA" id="ARBA00030772"/>
    </source>
</evidence>
<evidence type="ECO:0000256" key="9">
    <source>
        <dbReference type="ARBA" id="ARBA00023136"/>
    </source>
</evidence>
<keyword evidence="5" id="KW-1003">Cell membrane</keyword>
<accession>A0A078M9T3</accession>
<evidence type="ECO:0000256" key="8">
    <source>
        <dbReference type="ARBA" id="ARBA00022927"/>
    </source>
</evidence>
<dbReference type="EMBL" id="LM997413">
    <property type="protein sequence ID" value="CEA02132.1"/>
    <property type="molecule type" value="Genomic_DNA"/>
</dbReference>
<dbReference type="RefSeq" id="WP_052508678.1">
    <property type="nucleotide sequence ID" value="NZ_LK391969.1"/>
</dbReference>
<dbReference type="GO" id="GO:0015628">
    <property type="term" value="P:protein secretion by the type II secretion system"/>
    <property type="evidence" value="ECO:0007669"/>
    <property type="project" value="InterPro"/>
</dbReference>
<name>A0A078M9T3_9PSED</name>
<evidence type="ECO:0000313" key="11">
    <source>
        <dbReference type="EMBL" id="CEA02132.1"/>
    </source>
</evidence>
<sequence length="251" mass="27003">MTKRWNIKALLACALALYLVTLLWNLPAAFVWKRLEGQLPAAVTLHGLTGTLWSGQVARMEVDGVDQGRLVWDWLPSHLLRGKIGLDLLWQPRNGKVEAELTAGLGSLTLSAINGTLDAASMAAINNAPFVLRGAWLLDVPELALEDFESVVAASGRLVWQDAAGGLPQALPFGHLTATLGAAEGWLTLDLQDQGGPLGLMGDARWRPGQAMKLNVQLQARADAEPMLAEGLGLLGRPNAEGWVTWRAQLQ</sequence>
<gene>
    <name evidence="11" type="ORF">BN1049_00656</name>
</gene>
<dbReference type="InterPro" id="IPR022792">
    <property type="entry name" value="T2SS_protein-GspN"/>
</dbReference>
<dbReference type="GO" id="GO:0005886">
    <property type="term" value="C:plasma membrane"/>
    <property type="evidence" value="ECO:0007669"/>
    <property type="project" value="UniProtKB-SubCell"/>
</dbReference>
<organism evidence="11">
    <name type="scientific">Pseudomonas saudimassiliensis</name>
    <dbReference type="NCBI Taxonomy" id="1461581"/>
    <lineage>
        <taxon>Bacteria</taxon>
        <taxon>Pseudomonadati</taxon>
        <taxon>Pseudomonadota</taxon>
        <taxon>Gammaproteobacteria</taxon>
        <taxon>Pseudomonadales</taxon>
        <taxon>Pseudomonadaceae</taxon>
        <taxon>Pseudomonas</taxon>
    </lineage>
</organism>
<evidence type="ECO:0000256" key="2">
    <source>
        <dbReference type="ARBA" id="ARBA00007208"/>
    </source>
</evidence>
<evidence type="ECO:0000256" key="4">
    <source>
        <dbReference type="ARBA" id="ARBA00022448"/>
    </source>
</evidence>
<keyword evidence="8" id="KW-0653">Protein transport</keyword>
<comment type="similarity">
    <text evidence="2">Belongs to the GSP N family.</text>
</comment>
<keyword evidence="7" id="KW-0812">Transmembrane</keyword>
<evidence type="ECO:0000256" key="3">
    <source>
        <dbReference type="ARBA" id="ARBA00021563"/>
    </source>
</evidence>
<evidence type="ECO:0000256" key="1">
    <source>
        <dbReference type="ARBA" id="ARBA00004533"/>
    </source>
</evidence>
<dbReference type="PATRIC" id="fig|1461581.3.peg.642"/>
<evidence type="ECO:0000256" key="7">
    <source>
        <dbReference type="ARBA" id="ARBA00022692"/>
    </source>
</evidence>
<evidence type="ECO:0000256" key="5">
    <source>
        <dbReference type="ARBA" id="ARBA00022475"/>
    </source>
</evidence>
<keyword evidence="4" id="KW-0813">Transport</keyword>
<dbReference type="EMBL" id="LK391969">
    <property type="protein sequence ID" value="CEF25741.1"/>
    <property type="molecule type" value="Genomic_DNA"/>
</dbReference>
<proteinExistence type="inferred from homology"/>
<keyword evidence="6" id="KW-0997">Cell inner membrane</keyword>
<reference evidence="11" key="1">
    <citation type="submission" date="2014-07" db="EMBL/GenBank/DDBJ databases">
        <authorList>
            <person name="Urmite Genomes Urmite Genomes"/>
        </authorList>
    </citation>
    <scope>NUCLEOTIDE SEQUENCE</scope>
    <source>
        <strain evidence="11">12M76_air</strain>
    </source>
</reference>
<dbReference type="AlphaFoldDB" id="A0A078M9T3"/>
<dbReference type="GO" id="GO:0015627">
    <property type="term" value="C:type II protein secretion system complex"/>
    <property type="evidence" value="ECO:0007669"/>
    <property type="project" value="InterPro"/>
</dbReference>
<protein>
    <recommendedName>
        <fullName evidence="3">Type II secretion system protein N</fullName>
    </recommendedName>
    <alternativeName>
        <fullName evidence="10">General secretion pathway protein N</fullName>
    </alternativeName>
</protein>
<dbReference type="Pfam" id="PF01203">
    <property type="entry name" value="T2SSN"/>
    <property type="match status" value="1"/>
</dbReference>